<dbReference type="AlphaFoldDB" id="A0AA38YQC0"/>
<dbReference type="Proteomes" id="UP001168098">
    <property type="component" value="Unassembled WGS sequence"/>
</dbReference>
<accession>A0AA38YQC0</accession>
<feature type="transmembrane region" description="Helical" evidence="1">
    <location>
        <begin position="353"/>
        <end position="373"/>
    </location>
</feature>
<dbReference type="InterPro" id="IPR048354">
    <property type="entry name" value="TOD1_MUCI70_glycTrfase_dom"/>
</dbReference>
<keyword evidence="1" id="KW-0472">Membrane</keyword>
<reference evidence="3 4" key="1">
    <citation type="journal article" date="2023" name="BMC Biotechnol.">
        <title>Vitis rotundifolia cv Carlos genome sequencing.</title>
        <authorList>
            <person name="Huff M."/>
            <person name="Hulse-Kemp A."/>
            <person name="Scheffler B."/>
            <person name="Youngblood R."/>
            <person name="Simpson S."/>
            <person name="Babiker E."/>
            <person name="Staton M."/>
        </authorList>
    </citation>
    <scope>NUCLEOTIDE SEQUENCE [LARGE SCALE GENOMIC DNA]</scope>
    <source>
        <tissue evidence="3">Leaf</tissue>
    </source>
</reference>
<evidence type="ECO:0000256" key="1">
    <source>
        <dbReference type="SAM" id="Phobius"/>
    </source>
</evidence>
<protein>
    <recommendedName>
        <fullName evidence="2">TOD1/MUCI70 glycosyltransferase-like domain-containing protein</fullName>
    </recommendedName>
</protein>
<dbReference type="PANTHER" id="PTHR12956:SF17">
    <property type="entry name" value="OS01G0749100 PROTEIN"/>
    <property type="match status" value="1"/>
</dbReference>
<keyword evidence="1" id="KW-1133">Transmembrane helix</keyword>
<sequence>MFNGNSISISVSDDDSDEVGKMRVRVRRKRKKPGLRIKNDLVGRIVRKLLKWWMVLLFLPAAGLLLFEASSIGRKPALVIDSQLSTAKKPSFPLEREPNSNLNRLDPTTRVIGGVRQRCLKILPPEELQHLDIPAVEEPTNLVKKVVYISQNDLPYVAGNSSLPEQHTEPSRFNMFTGYQTLDQREESFKANETAPVHCGFYSENGGFKISDEDRTYMQTCKVVVSTCAFGGGDDLYQPIGMSETSLQKVCYVAFWDEITRTTQELQGNRIGENHFIGIWRIVVVRDLPFTDQRLNGKIPKVDHLIWSPHIHFVSFILSLVLACAPFCYACISRIFDYKKVPKKNVRNGENELLFVISINFSLLMFSWSIVWIEADLSAHSSYNFYYLPT</sequence>
<organism evidence="3 4">
    <name type="scientific">Vitis rotundifolia</name>
    <name type="common">Muscadine grape</name>
    <dbReference type="NCBI Taxonomy" id="103349"/>
    <lineage>
        <taxon>Eukaryota</taxon>
        <taxon>Viridiplantae</taxon>
        <taxon>Streptophyta</taxon>
        <taxon>Embryophyta</taxon>
        <taxon>Tracheophyta</taxon>
        <taxon>Spermatophyta</taxon>
        <taxon>Magnoliopsida</taxon>
        <taxon>eudicotyledons</taxon>
        <taxon>Gunneridae</taxon>
        <taxon>Pentapetalae</taxon>
        <taxon>rosids</taxon>
        <taxon>Vitales</taxon>
        <taxon>Vitaceae</taxon>
        <taxon>Viteae</taxon>
        <taxon>Vitis</taxon>
    </lineage>
</organism>
<keyword evidence="4" id="KW-1185">Reference proteome</keyword>
<evidence type="ECO:0000259" key="2">
    <source>
        <dbReference type="Pfam" id="PF04765"/>
    </source>
</evidence>
<dbReference type="EMBL" id="JARBHA010000018">
    <property type="protein sequence ID" value="KAJ9674607.1"/>
    <property type="molecule type" value="Genomic_DNA"/>
</dbReference>
<name>A0AA38YQC0_VITRO</name>
<dbReference type="InterPro" id="IPR006852">
    <property type="entry name" value="TOD1_MUCI70"/>
</dbReference>
<dbReference type="Pfam" id="PF04765">
    <property type="entry name" value="TOD1_MUCI70"/>
    <property type="match status" value="1"/>
</dbReference>
<feature type="transmembrane region" description="Helical" evidence="1">
    <location>
        <begin position="311"/>
        <end position="332"/>
    </location>
</feature>
<feature type="domain" description="TOD1/MUCI70 glycosyltransferase-like" evidence="2">
    <location>
        <begin position="166"/>
        <end position="302"/>
    </location>
</feature>
<keyword evidence="1" id="KW-0812">Transmembrane</keyword>
<gene>
    <name evidence="3" type="ORF">PVL29_023882</name>
</gene>
<dbReference type="PANTHER" id="PTHR12956">
    <property type="entry name" value="ALKALINE CERAMIDASE-RELATED"/>
    <property type="match status" value="1"/>
</dbReference>
<comment type="caution">
    <text evidence="3">The sequence shown here is derived from an EMBL/GenBank/DDBJ whole genome shotgun (WGS) entry which is preliminary data.</text>
</comment>
<evidence type="ECO:0000313" key="3">
    <source>
        <dbReference type="EMBL" id="KAJ9674607.1"/>
    </source>
</evidence>
<proteinExistence type="predicted"/>
<evidence type="ECO:0000313" key="4">
    <source>
        <dbReference type="Proteomes" id="UP001168098"/>
    </source>
</evidence>